<organism evidence="2 3">
    <name type="scientific">Actinidia rufa</name>
    <dbReference type="NCBI Taxonomy" id="165716"/>
    <lineage>
        <taxon>Eukaryota</taxon>
        <taxon>Viridiplantae</taxon>
        <taxon>Streptophyta</taxon>
        <taxon>Embryophyta</taxon>
        <taxon>Tracheophyta</taxon>
        <taxon>Spermatophyta</taxon>
        <taxon>Magnoliopsida</taxon>
        <taxon>eudicotyledons</taxon>
        <taxon>Gunneridae</taxon>
        <taxon>Pentapetalae</taxon>
        <taxon>asterids</taxon>
        <taxon>Ericales</taxon>
        <taxon>Actinidiaceae</taxon>
        <taxon>Actinidia</taxon>
    </lineage>
</organism>
<name>A0A7J0DI36_9ERIC</name>
<keyword evidence="3" id="KW-1185">Reference proteome</keyword>
<evidence type="ECO:0000313" key="2">
    <source>
        <dbReference type="EMBL" id="GFS35656.1"/>
    </source>
</evidence>
<gene>
    <name evidence="2" type="ORF">Acr_00g0041300</name>
</gene>
<proteinExistence type="predicted"/>
<sequence length="251" mass="28391">MHKATIKKISLPYGMLLTKIFKYFKVDLDNKVMQTPKAVSDEYNEKTLKQMGYDVKGNQWTPKHSKKIGKGSSSKGKEPMDSEVPETEGFEIEMRAFVTQLSDSMKMLHTKIDNMAFRLVIVEKKMRNLTREVQKGKIPLEDDESEEEQEKENEDAEQNKKDGDNEEEAGQKEREDSDQEKNDKDDSSETESDASFIFICRKSQRLGRLSKFSNTATTALELSLSPSSSPSTPIHAPHASTSHTTSPPPPL</sequence>
<feature type="compositionally biased region" description="Acidic residues" evidence="1">
    <location>
        <begin position="141"/>
        <end position="156"/>
    </location>
</feature>
<dbReference type="AlphaFoldDB" id="A0A7J0DI36"/>
<feature type="region of interest" description="Disordered" evidence="1">
    <location>
        <begin position="222"/>
        <end position="251"/>
    </location>
</feature>
<comment type="caution">
    <text evidence="2">The sequence shown here is derived from an EMBL/GenBank/DDBJ whole genome shotgun (WGS) entry which is preliminary data.</text>
</comment>
<evidence type="ECO:0000313" key="3">
    <source>
        <dbReference type="Proteomes" id="UP000585474"/>
    </source>
</evidence>
<dbReference type="Proteomes" id="UP000585474">
    <property type="component" value="Unassembled WGS sequence"/>
</dbReference>
<feature type="compositionally biased region" description="Basic and acidic residues" evidence="1">
    <location>
        <begin position="157"/>
        <end position="187"/>
    </location>
</feature>
<evidence type="ECO:0000256" key="1">
    <source>
        <dbReference type="SAM" id="MobiDB-lite"/>
    </source>
</evidence>
<feature type="compositionally biased region" description="Low complexity" evidence="1">
    <location>
        <begin position="222"/>
        <end position="245"/>
    </location>
</feature>
<dbReference type="EMBL" id="BJWL01000237">
    <property type="protein sequence ID" value="GFS35656.1"/>
    <property type="molecule type" value="Genomic_DNA"/>
</dbReference>
<feature type="region of interest" description="Disordered" evidence="1">
    <location>
        <begin position="133"/>
        <end position="196"/>
    </location>
</feature>
<protein>
    <submittedName>
        <fullName evidence="2">Uncharacterized protein</fullName>
    </submittedName>
</protein>
<reference evidence="3" key="1">
    <citation type="submission" date="2019-07" db="EMBL/GenBank/DDBJ databases">
        <title>De Novo Assembly of kiwifruit Actinidia rufa.</title>
        <authorList>
            <person name="Sugita-Konishi S."/>
            <person name="Sato K."/>
            <person name="Mori E."/>
            <person name="Abe Y."/>
            <person name="Kisaki G."/>
            <person name="Hamano K."/>
            <person name="Suezawa K."/>
            <person name="Otani M."/>
            <person name="Fukuda T."/>
            <person name="Manabe T."/>
            <person name="Gomi K."/>
            <person name="Tabuchi M."/>
            <person name="Akimitsu K."/>
            <person name="Kataoka I."/>
        </authorList>
    </citation>
    <scope>NUCLEOTIDE SEQUENCE [LARGE SCALE GENOMIC DNA]</scope>
    <source>
        <strain evidence="3">cv. Fuchu</strain>
    </source>
</reference>
<accession>A0A7J0DI36</accession>
<feature type="region of interest" description="Disordered" evidence="1">
    <location>
        <begin position="59"/>
        <end position="85"/>
    </location>
</feature>